<keyword evidence="1" id="KW-1133">Transmembrane helix</keyword>
<organism evidence="3">
    <name type="scientific">[Clostridium] nexile</name>
    <dbReference type="NCBI Taxonomy" id="29361"/>
    <lineage>
        <taxon>Bacteria</taxon>
        <taxon>Bacillati</taxon>
        <taxon>Bacillota</taxon>
        <taxon>Clostridia</taxon>
        <taxon>Lachnospirales</taxon>
        <taxon>Lachnospiraceae</taxon>
        <taxon>Tyzzerella</taxon>
    </lineage>
</organism>
<sequence length="360" mass="42133">MKKWIYLLIVTVTIYLNLLYEWKEGGSVLAAEIIFLLFCLMMAVFGRRRISAYMKMDRIMLEQKESCAVKIRLKNPMAFPVPVKVQFCYRYVADGKKEKRKYKVYLNGRQEQNLTCEMIPKYCGKIEIQMRKVVCYDALGILGITKRPKEKLFATVMPKVYPVNLIVSNRTKWFPVDGESYAQDRGGEDSAEIYDVREYRAGDRMQKVHWKLSARENTLYIKEFSYPLGATVVLLMEEDTKGSRVGNLFMEAVVSLSAVLLERECAHYVVWKKKNEDGIMRILVRTEEDLYECIMEVLEFSPNCLEQNMEEQYRYTYKNDIYATMVKIDTGMKLQINGNEKMDMVQDGLELFFHSVEIVV</sequence>
<accession>A0A6N2TH93</accession>
<dbReference type="Pfam" id="PF01882">
    <property type="entry name" value="DUF58"/>
    <property type="match status" value="1"/>
</dbReference>
<feature type="transmembrane region" description="Helical" evidence="1">
    <location>
        <begin position="5"/>
        <end position="22"/>
    </location>
</feature>
<name>A0A6N2TH93_9FIRM</name>
<reference evidence="3" key="1">
    <citation type="submission" date="2019-11" db="EMBL/GenBank/DDBJ databases">
        <authorList>
            <person name="Feng L."/>
        </authorList>
    </citation>
    <scope>NUCLEOTIDE SEQUENCE</scope>
    <source>
        <strain evidence="3">CnexileLFYP112</strain>
    </source>
</reference>
<gene>
    <name evidence="3" type="ORF">CNLFYP112_00362</name>
</gene>
<feature type="transmembrane region" description="Helical" evidence="1">
    <location>
        <begin position="28"/>
        <end position="46"/>
    </location>
</feature>
<feature type="domain" description="DUF58" evidence="2">
    <location>
        <begin position="195"/>
        <end position="239"/>
    </location>
</feature>
<proteinExistence type="predicted"/>
<dbReference type="InterPro" id="IPR002881">
    <property type="entry name" value="DUF58"/>
</dbReference>
<protein>
    <recommendedName>
        <fullName evidence="2">DUF58 domain-containing protein</fullName>
    </recommendedName>
</protein>
<evidence type="ECO:0000259" key="2">
    <source>
        <dbReference type="Pfam" id="PF01882"/>
    </source>
</evidence>
<evidence type="ECO:0000256" key="1">
    <source>
        <dbReference type="SAM" id="Phobius"/>
    </source>
</evidence>
<keyword evidence="1" id="KW-0472">Membrane</keyword>
<keyword evidence="1" id="KW-0812">Transmembrane</keyword>
<dbReference type="AlphaFoldDB" id="A0A6N2TH93"/>
<evidence type="ECO:0000313" key="3">
    <source>
        <dbReference type="EMBL" id="VYT04955.1"/>
    </source>
</evidence>
<dbReference type="PANTHER" id="PTHR34351">
    <property type="entry name" value="SLR1927 PROTEIN-RELATED"/>
    <property type="match status" value="1"/>
</dbReference>
<dbReference type="EMBL" id="CACRTG010000012">
    <property type="protein sequence ID" value="VYT04955.1"/>
    <property type="molecule type" value="Genomic_DNA"/>
</dbReference>